<dbReference type="Gene3D" id="3.20.100.10">
    <property type="entry name" value="mRNA triphosphatase Cet1-like"/>
    <property type="match status" value="1"/>
</dbReference>
<dbReference type="CDD" id="cd07470">
    <property type="entry name" value="CYTH-like_mRNA_RTPase"/>
    <property type="match status" value="1"/>
</dbReference>
<evidence type="ECO:0000313" key="11">
    <source>
        <dbReference type="EMBL" id="PWY97992.1"/>
    </source>
</evidence>
<evidence type="ECO:0000256" key="5">
    <source>
        <dbReference type="ARBA" id="ARBA00022801"/>
    </source>
</evidence>
<keyword evidence="8" id="KW-0506">mRNA capping</keyword>
<evidence type="ECO:0000256" key="4">
    <source>
        <dbReference type="ARBA" id="ARBA00022664"/>
    </source>
</evidence>
<keyword evidence="6 8" id="KW-0539">Nucleus</keyword>
<dbReference type="OrthoDB" id="272147at2759"/>
<dbReference type="InterPro" id="IPR037009">
    <property type="entry name" value="mRNA_triPase_Cet1_sf"/>
</dbReference>
<dbReference type="GO" id="GO:0004651">
    <property type="term" value="F:polynucleotide 5'-phosphatase activity"/>
    <property type="evidence" value="ECO:0007669"/>
    <property type="project" value="UniProtKB-UniRule"/>
</dbReference>
<evidence type="ECO:0000256" key="2">
    <source>
        <dbReference type="ARBA" id="ARBA00004123"/>
    </source>
</evidence>
<dbReference type="Pfam" id="PF02940">
    <property type="entry name" value="mRNA_triPase"/>
    <property type="match status" value="1"/>
</dbReference>
<dbReference type="AlphaFoldDB" id="A0A317XJI6"/>
<protein>
    <recommendedName>
        <fullName evidence="8">mRNA-capping enzyme subunit beta</fullName>
        <ecNumber evidence="8">3.6.1.74</ecNumber>
    </recommendedName>
    <alternativeName>
        <fullName evidence="8">mRNA 5'-phosphatase</fullName>
    </alternativeName>
    <alternativeName>
        <fullName evidence="8">mRNA 5'-triphosphate monophosphatase</fullName>
    </alternativeName>
</protein>
<dbReference type="Proteomes" id="UP000246740">
    <property type="component" value="Unassembled WGS sequence"/>
</dbReference>
<dbReference type="PANTHER" id="PTHR28118">
    <property type="entry name" value="POLYNUCLEOTIDE 5'-TRIPHOSPHATASE-RELATED"/>
    <property type="match status" value="1"/>
</dbReference>
<dbReference type="GO" id="GO:0031533">
    <property type="term" value="C:mRNA capping enzyme complex"/>
    <property type="evidence" value="ECO:0007669"/>
    <property type="project" value="UniProtKB-UniRule"/>
</dbReference>
<comment type="cofactor">
    <cofactor evidence="1 8">
        <name>Mg(2+)</name>
        <dbReference type="ChEBI" id="CHEBI:18420"/>
    </cofactor>
</comment>
<feature type="domain" description="mRNA triphosphatase Cet1-like" evidence="10">
    <location>
        <begin position="19"/>
        <end position="219"/>
    </location>
</feature>
<comment type="subunit">
    <text evidence="8">Heterodimer. The mRNA-capping enzyme is composed of two separate chains alpha and beta, respectively a mRNA guanylyltransferase and an mRNA 5'-triphosphate monophosphatase.</text>
</comment>
<proteinExistence type="inferred from homology"/>
<dbReference type="InterPro" id="IPR033469">
    <property type="entry name" value="CYTH-like_dom_sf"/>
</dbReference>
<evidence type="ECO:0000256" key="3">
    <source>
        <dbReference type="ARBA" id="ARBA00006345"/>
    </source>
</evidence>
<keyword evidence="5 8" id="KW-0378">Hydrolase</keyword>
<dbReference type="EMBL" id="KZ819200">
    <property type="protein sequence ID" value="PWY97992.1"/>
    <property type="molecule type" value="Genomic_DNA"/>
</dbReference>
<dbReference type="InterPro" id="IPR004206">
    <property type="entry name" value="mRNA_triPase_Cet1"/>
</dbReference>
<keyword evidence="4 8" id="KW-0507">mRNA processing</keyword>
<gene>
    <name evidence="11" type="ORF">BCV70DRAFT_202169</name>
</gene>
<evidence type="ECO:0000256" key="6">
    <source>
        <dbReference type="ARBA" id="ARBA00023242"/>
    </source>
</evidence>
<comment type="function">
    <text evidence="8">First step of mRNA capping. Converts the 5'-triphosphate end of a nascent mRNA chain into a diphosphate end.</text>
</comment>
<name>A0A317XJI6_9BASI</name>
<sequence>MSSSSHPPERSIFGVDPLDDFVTQIGEWIWTHGRGRQNLEIEGKIGQIIDQETGDRIYLPVRCETIVDLSRTRFDSKMTTSQHAQYNRLLNSLVSRSGEPSYTGAKVSYQRRKEVDYFHPTPQGKVRVTRDAETLVIKPDGIIQKQRLADLNIHCPHRLFDYRISLNIETPAPEPTSEHASIREKNRLSYAHQNFIVDLTQVTVPEKPSEPIHELEIEIKDADQLLQAAAQAKSNPNAASNGSSATANQEWTHFDDQILIFLNNIRMLIRNAAAPDERR</sequence>
<dbReference type="InParanoid" id="A0A317XJI6"/>
<dbReference type="FunCoup" id="A0A317XJI6">
    <property type="interactions" value="37"/>
</dbReference>
<dbReference type="InterPro" id="IPR040343">
    <property type="entry name" value="Cet1/Ctl1"/>
</dbReference>
<dbReference type="EC" id="3.6.1.74" evidence="8"/>
<evidence type="ECO:0000256" key="1">
    <source>
        <dbReference type="ARBA" id="ARBA00001946"/>
    </source>
</evidence>
<accession>A0A317XJI6</accession>
<dbReference type="GO" id="GO:0006370">
    <property type="term" value="P:7-methylguanosine mRNA capping"/>
    <property type="evidence" value="ECO:0007669"/>
    <property type="project" value="UniProtKB-UniRule"/>
</dbReference>
<comment type="similarity">
    <text evidence="3 8">Belongs to the fungal TPase family.</text>
</comment>
<dbReference type="GO" id="GO:0140818">
    <property type="term" value="F:mRNA 5'-triphosphate monophosphatase activity"/>
    <property type="evidence" value="ECO:0007669"/>
    <property type="project" value="UniProtKB-EC"/>
</dbReference>
<evidence type="ECO:0000256" key="7">
    <source>
        <dbReference type="ARBA" id="ARBA00047740"/>
    </source>
</evidence>
<dbReference type="SUPFAM" id="SSF55154">
    <property type="entry name" value="CYTH-like phosphatases"/>
    <property type="match status" value="1"/>
</dbReference>
<dbReference type="PANTHER" id="PTHR28118:SF1">
    <property type="entry name" value="POLYNUCLEOTIDE 5'-TRIPHOSPHATASE CTL1-RELATED"/>
    <property type="match status" value="1"/>
</dbReference>
<evidence type="ECO:0000313" key="12">
    <source>
        <dbReference type="Proteomes" id="UP000246740"/>
    </source>
</evidence>
<evidence type="ECO:0000256" key="8">
    <source>
        <dbReference type="RuleBase" id="RU367053"/>
    </source>
</evidence>
<dbReference type="STRING" id="1882483.A0A317XJI6"/>
<evidence type="ECO:0000256" key="9">
    <source>
        <dbReference type="SAM" id="MobiDB-lite"/>
    </source>
</evidence>
<keyword evidence="12" id="KW-1185">Reference proteome</keyword>
<comment type="subcellular location">
    <subcellularLocation>
        <location evidence="2 8">Nucleus</location>
    </subcellularLocation>
</comment>
<reference evidence="11 12" key="1">
    <citation type="journal article" date="2018" name="Mol. Biol. Evol.">
        <title>Broad Genomic Sampling Reveals a Smut Pathogenic Ancestry of the Fungal Clade Ustilaginomycotina.</title>
        <authorList>
            <person name="Kijpornyongpan T."/>
            <person name="Mondo S.J."/>
            <person name="Barry K."/>
            <person name="Sandor L."/>
            <person name="Lee J."/>
            <person name="Lipzen A."/>
            <person name="Pangilinan J."/>
            <person name="LaButti K."/>
            <person name="Hainaut M."/>
            <person name="Henrissat B."/>
            <person name="Grigoriev I.V."/>
            <person name="Spatafora J.W."/>
            <person name="Aime M.C."/>
        </authorList>
    </citation>
    <scope>NUCLEOTIDE SEQUENCE [LARGE SCALE GENOMIC DNA]</scope>
    <source>
        <strain evidence="11 12">MCA 3645</strain>
    </source>
</reference>
<feature type="region of interest" description="Disordered" evidence="9">
    <location>
        <begin position="229"/>
        <end position="248"/>
    </location>
</feature>
<evidence type="ECO:0000259" key="10">
    <source>
        <dbReference type="Pfam" id="PF02940"/>
    </source>
</evidence>
<comment type="catalytic activity">
    <reaction evidence="7">
        <text>a 5'-end triphospho-ribonucleoside in mRNA + H2O = a 5'-end diphospho-ribonucleoside in mRNA + phosphate + H(+)</text>
        <dbReference type="Rhea" id="RHEA:67004"/>
        <dbReference type="Rhea" id="RHEA-COMP:17164"/>
        <dbReference type="Rhea" id="RHEA-COMP:17165"/>
        <dbReference type="ChEBI" id="CHEBI:15377"/>
        <dbReference type="ChEBI" id="CHEBI:15378"/>
        <dbReference type="ChEBI" id="CHEBI:43474"/>
        <dbReference type="ChEBI" id="CHEBI:167616"/>
        <dbReference type="ChEBI" id="CHEBI:167618"/>
        <dbReference type="EC" id="3.6.1.74"/>
    </reaction>
    <physiologicalReaction direction="left-to-right" evidence="7">
        <dbReference type="Rhea" id="RHEA:67005"/>
    </physiologicalReaction>
</comment>
<organism evidence="11 12">
    <name type="scientific">Testicularia cyperi</name>
    <dbReference type="NCBI Taxonomy" id="1882483"/>
    <lineage>
        <taxon>Eukaryota</taxon>
        <taxon>Fungi</taxon>
        <taxon>Dikarya</taxon>
        <taxon>Basidiomycota</taxon>
        <taxon>Ustilaginomycotina</taxon>
        <taxon>Ustilaginomycetes</taxon>
        <taxon>Ustilaginales</taxon>
        <taxon>Anthracoideaceae</taxon>
        <taxon>Testicularia</taxon>
    </lineage>
</organism>